<dbReference type="PROSITE" id="PS50089">
    <property type="entry name" value="ZF_RING_2"/>
    <property type="match status" value="1"/>
</dbReference>
<dbReference type="EC" id="2.3.2.27" evidence="2"/>
<dbReference type="Proteomes" id="UP000886520">
    <property type="component" value="Chromosome 17"/>
</dbReference>
<dbReference type="GO" id="GO:0061630">
    <property type="term" value="F:ubiquitin protein ligase activity"/>
    <property type="evidence" value="ECO:0007669"/>
    <property type="project" value="UniProtKB-EC"/>
</dbReference>
<gene>
    <name evidence="11" type="ORF">GOP47_0017967</name>
</gene>
<evidence type="ECO:0000256" key="6">
    <source>
        <dbReference type="ARBA" id="ARBA00022786"/>
    </source>
</evidence>
<name>A0A9D4UHC7_ADICA</name>
<sequence length="134" mass="15242">MANPQPKVFALQANPRKSGLKASGRGPNTALSELPILPLPWQVSQQSNDPKVQQQLDERTRILQKLQLMEDDLKNPSLMSFWDEEDICPTCLDGFDPENPKVNTECGHHFHLACILEWAERQETCPVCDKKMVF</sequence>
<evidence type="ECO:0000256" key="2">
    <source>
        <dbReference type="ARBA" id="ARBA00012483"/>
    </source>
</evidence>
<dbReference type="Gene3D" id="3.30.40.10">
    <property type="entry name" value="Zinc/RING finger domain, C3HC4 (zinc finger)"/>
    <property type="match status" value="1"/>
</dbReference>
<evidence type="ECO:0000259" key="10">
    <source>
        <dbReference type="PROSITE" id="PS50089"/>
    </source>
</evidence>
<dbReference type="Pfam" id="PF13639">
    <property type="entry name" value="zf-RING_2"/>
    <property type="match status" value="1"/>
</dbReference>
<keyword evidence="12" id="KW-1185">Reference proteome</keyword>
<keyword evidence="6" id="KW-0833">Ubl conjugation pathway</keyword>
<dbReference type="OrthoDB" id="8062037at2759"/>
<keyword evidence="5 8" id="KW-0863">Zinc-finger</keyword>
<dbReference type="InterPro" id="IPR001841">
    <property type="entry name" value="Znf_RING"/>
</dbReference>
<evidence type="ECO:0000256" key="7">
    <source>
        <dbReference type="ARBA" id="ARBA00022833"/>
    </source>
</evidence>
<evidence type="ECO:0000313" key="11">
    <source>
        <dbReference type="EMBL" id="KAI5067439.1"/>
    </source>
</evidence>
<keyword evidence="7" id="KW-0862">Zinc</keyword>
<dbReference type="EMBL" id="JABFUD020000017">
    <property type="protein sequence ID" value="KAI5067439.1"/>
    <property type="molecule type" value="Genomic_DNA"/>
</dbReference>
<protein>
    <recommendedName>
        <fullName evidence="2">RING-type E3 ubiquitin transferase</fullName>
        <ecNumber evidence="2">2.3.2.27</ecNumber>
    </recommendedName>
</protein>
<dbReference type="SMART" id="SM00184">
    <property type="entry name" value="RING"/>
    <property type="match status" value="1"/>
</dbReference>
<keyword evidence="4" id="KW-0479">Metal-binding</keyword>
<evidence type="ECO:0000256" key="4">
    <source>
        <dbReference type="ARBA" id="ARBA00022723"/>
    </source>
</evidence>
<evidence type="ECO:0000256" key="1">
    <source>
        <dbReference type="ARBA" id="ARBA00000900"/>
    </source>
</evidence>
<feature type="region of interest" description="Disordered" evidence="9">
    <location>
        <begin position="1"/>
        <end position="29"/>
    </location>
</feature>
<evidence type="ECO:0000256" key="8">
    <source>
        <dbReference type="PROSITE-ProRule" id="PRU00175"/>
    </source>
</evidence>
<evidence type="ECO:0000256" key="3">
    <source>
        <dbReference type="ARBA" id="ARBA00022679"/>
    </source>
</evidence>
<dbReference type="SUPFAM" id="SSF57850">
    <property type="entry name" value="RING/U-box"/>
    <property type="match status" value="1"/>
</dbReference>
<dbReference type="GO" id="GO:0008270">
    <property type="term" value="F:zinc ion binding"/>
    <property type="evidence" value="ECO:0007669"/>
    <property type="project" value="UniProtKB-KW"/>
</dbReference>
<dbReference type="PANTHER" id="PTHR46463:SF10">
    <property type="entry name" value="OS01G0926200 PROTEIN"/>
    <property type="match status" value="1"/>
</dbReference>
<comment type="catalytic activity">
    <reaction evidence="1">
        <text>S-ubiquitinyl-[E2 ubiquitin-conjugating enzyme]-L-cysteine + [acceptor protein]-L-lysine = [E2 ubiquitin-conjugating enzyme]-L-cysteine + N(6)-ubiquitinyl-[acceptor protein]-L-lysine.</text>
        <dbReference type="EC" id="2.3.2.27"/>
    </reaction>
</comment>
<evidence type="ECO:0000313" key="12">
    <source>
        <dbReference type="Proteomes" id="UP000886520"/>
    </source>
</evidence>
<dbReference type="AlphaFoldDB" id="A0A9D4UHC7"/>
<dbReference type="CDD" id="cd23116">
    <property type="entry name" value="RING-H2_AIRP1-like"/>
    <property type="match status" value="1"/>
</dbReference>
<comment type="caution">
    <text evidence="11">The sequence shown here is derived from an EMBL/GenBank/DDBJ whole genome shotgun (WGS) entry which is preliminary data.</text>
</comment>
<dbReference type="PANTHER" id="PTHR46463">
    <property type="entry name" value="ZINC FINGER, RING/FYVE/PHD-TYPE"/>
    <property type="match status" value="1"/>
</dbReference>
<reference evidence="11" key="1">
    <citation type="submission" date="2021-01" db="EMBL/GenBank/DDBJ databases">
        <title>Adiantum capillus-veneris genome.</title>
        <authorList>
            <person name="Fang Y."/>
            <person name="Liao Q."/>
        </authorList>
    </citation>
    <scope>NUCLEOTIDE SEQUENCE</scope>
    <source>
        <strain evidence="11">H3</strain>
        <tissue evidence="11">Leaf</tissue>
    </source>
</reference>
<keyword evidence="3" id="KW-0808">Transferase</keyword>
<feature type="domain" description="RING-type" evidence="10">
    <location>
        <begin position="88"/>
        <end position="129"/>
    </location>
</feature>
<accession>A0A9D4UHC7</accession>
<dbReference type="InterPro" id="IPR013083">
    <property type="entry name" value="Znf_RING/FYVE/PHD"/>
</dbReference>
<proteinExistence type="predicted"/>
<evidence type="ECO:0000256" key="9">
    <source>
        <dbReference type="SAM" id="MobiDB-lite"/>
    </source>
</evidence>
<evidence type="ECO:0000256" key="5">
    <source>
        <dbReference type="ARBA" id="ARBA00022771"/>
    </source>
</evidence>
<organism evidence="11 12">
    <name type="scientific">Adiantum capillus-veneris</name>
    <name type="common">Maidenhair fern</name>
    <dbReference type="NCBI Taxonomy" id="13818"/>
    <lineage>
        <taxon>Eukaryota</taxon>
        <taxon>Viridiplantae</taxon>
        <taxon>Streptophyta</taxon>
        <taxon>Embryophyta</taxon>
        <taxon>Tracheophyta</taxon>
        <taxon>Polypodiopsida</taxon>
        <taxon>Polypodiidae</taxon>
        <taxon>Polypodiales</taxon>
        <taxon>Pteridineae</taxon>
        <taxon>Pteridaceae</taxon>
        <taxon>Vittarioideae</taxon>
        <taxon>Adiantum</taxon>
    </lineage>
</organism>